<feature type="compositionally biased region" description="Basic and acidic residues" evidence="3">
    <location>
        <begin position="366"/>
        <end position="398"/>
    </location>
</feature>
<feature type="region of interest" description="Disordered" evidence="3">
    <location>
        <begin position="335"/>
        <end position="418"/>
    </location>
</feature>
<dbReference type="Proteomes" id="UP001305414">
    <property type="component" value="Unassembled WGS sequence"/>
</dbReference>
<accession>A0AAN7UQB0</accession>
<dbReference type="InterPro" id="IPR050374">
    <property type="entry name" value="RRT5_SRSF_SR"/>
</dbReference>
<dbReference type="PROSITE" id="PS50102">
    <property type="entry name" value="RRM"/>
    <property type="match status" value="1"/>
</dbReference>
<evidence type="ECO:0000259" key="4">
    <source>
        <dbReference type="PROSITE" id="PS50102"/>
    </source>
</evidence>
<dbReference type="Pfam" id="PF00076">
    <property type="entry name" value="RRM_1"/>
    <property type="match status" value="1"/>
</dbReference>
<keyword evidence="6" id="KW-1185">Reference proteome</keyword>
<protein>
    <recommendedName>
        <fullName evidence="4">RRM domain-containing protein</fullName>
    </recommendedName>
</protein>
<evidence type="ECO:0000256" key="1">
    <source>
        <dbReference type="ARBA" id="ARBA00022884"/>
    </source>
</evidence>
<reference evidence="5 6" key="1">
    <citation type="submission" date="2023-10" db="EMBL/GenBank/DDBJ databases">
        <title>Draft genome sequence of Xylaria bambusicola isolate GMP-LS, the root and basal stem rot pathogen of sugarcane in Indonesia.</title>
        <authorList>
            <person name="Selvaraj P."/>
            <person name="Muralishankar V."/>
            <person name="Muruganantham S."/>
            <person name="Sp S."/>
            <person name="Haryani S."/>
            <person name="Lau K.J.X."/>
            <person name="Naqvi N.I."/>
        </authorList>
    </citation>
    <scope>NUCLEOTIDE SEQUENCE [LARGE SCALE GENOMIC DNA]</scope>
    <source>
        <strain evidence="5">GMP-LS</strain>
    </source>
</reference>
<name>A0AAN7UQB0_9PEZI</name>
<feature type="domain" description="RRM" evidence="4">
    <location>
        <begin position="253"/>
        <end position="337"/>
    </location>
</feature>
<keyword evidence="1 2" id="KW-0694">RNA-binding</keyword>
<dbReference type="AlphaFoldDB" id="A0AAN7UQB0"/>
<dbReference type="InterPro" id="IPR012677">
    <property type="entry name" value="Nucleotide-bd_a/b_plait_sf"/>
</dbReference>
<dbReference type="GO" id="GO:0005737">
    <property type="term" value="C:cytoplasm"/>
    <property type="evidence" value="ECO:0007669"/>
    <property type="project" value="TreeGrafter"/>
</dbReference>
<dbReference type="InterPro" id="IPR035979">
    <property type="entry name" value="RBD_domain_sf"/>
</dbReference>
<evidence type="ECO:0000313" key="6">
    <source>
        <dbReference type="Proteomes" id="UP001305414"/>
    </source>
</evidence>
<dbReference type="SMART" id="SM00360">
    <property type="entry name" value="RRM"/>
    <property type="match status" value="2"/>
</dbReference>
<sequence length="418" mass="46418">MPSEIVYQHQNQTPINGTISGMAPPGNETGFYYIPIANLPWQTSWQELKDHVRSVCSVEHVEINEDSTSGHVVLKGRANFDAAFRMVHANSALELLNGGIFQDRALIADGRNVDSWVLIKRHVDGPNASTAALRHAAAAAQHTSLPVSPSSPGYVEWPAVSASPSYMMGPVMEPPSYFMPCAMPEYPDSASIYGMSSCALEHSCAAAVPYPSVPYAQQFTPSEYHGNGYTVPQNSKAYREGKKHVEAAPNKKRKIIIRQLQPWISESQVRELIHQKTGFDSDRLTKLDMPLADSQQGANRGYVFATFVSEDAAEKAIKRLNNYKYEGRVLEVKHTKDSMSDHHQSSHASRSGHHRHSHHSHHPRRDRHDDNDKTNKEKEHPHKVASSSEKKTTSEKKTKLSSSESDVVIVNGSSASYF</sequence>
<dbReference type="SUPFAM" id="SSF54928">
    <property type="entry name" value="RNA-binding domain, RBD"/>
    <property type="match status" value="2"/>
</dbReference>
<evidence type="ECO:0000313" key="5">
    <source>
        <dbReference type="EMBL" id="KAK5629621.1"/>
    </source>
</evidence>
<comment type="caution">
    <text evidence="5">The sequence shown here is derived from an EMBL/GenBank/DDBJ whole genome shotgun (WGS) entry which is preliminary data.</text>
</comment>
<proteinExistence type="predicted"/>
<dbReference type="CDD" id="cd00590">
    <property type="entry name" value="RRM_SF"/>
    <property type="match status" value="2"/>
</dbReference>
<evidence type="ECO:0000256" key="3">
    <source>
        <dbReference type="SAM" id="MobiDB-lite"/>
    </source>
</evidence>
<feature type="compositionally biased region" description="Basic and acidic residues" evidence="3">
    <location>
        <begin position="335"/>
        <end position="344"/>
    </location>
</feature>
<dbReference type="GO" id="GO:0003729">
    <property type="term" value="F:mRNA binding"/>
    <property type="evidence" value="ECO:0007669"/>
    <property type="project" value="TreeGrafter"/>
</dbReference>
<dbReference type="GO" id="GO:0005634">
    <property type="term" value="C:nucleus"/>
    <property type="evidence" value="ECO:0007669"/>
    <property type="project" value="TreeGrafter"/>
</dbReference>
<gene>
    <name evidence="5" type="ORF">RRF57_005336</name>
</gene>
<dbReference type="InterPro" id="IPR000504">
    <property type="entry name" value="RRM_dom"/>
</dbReference>
<evidence type="ECO:0000256" key="2">
    <source>
        <dbReference type="PROSITE-ProRule" id="PRU00176"/>
    </source>
</evidence>
<organism evidence="5 6">
    <name type="scientific">Xylaria bambusicola</name>
    <dbReference type="NCBI Taxonomy" id="326684"/>
    <lineage>
        <taxon>Eukaryota</taxon>
        <taxon>Fungi</taxon>
        <taxon>Dikarya</taxon>
        <taxon>Ascomycota</taxon>
        <taxon>Pezizomycotina</taxon>
        <taxon>Sordariomycetes</taxon>
        <taxon>Xylariomycetidae</taxon>
        <taxon>Xylariales</taxon>
        <taxon>Xylariaceae</taxon>
        <taxon>Xylaria</taxon>
    </lineage>
</organism>
<dbReference type="EMBL" id="JAWHQM010000012">
    <property type="protein sequence ID" value="KAK5629621.1"/>
    <property type="molecule type" value="Genomic_DNA"/>
</dbReference>
<dbReference type="Gene3D" id="3.30.70.330">
    <property type="match status" value="2"/>
</dbReference>
<dbReference type="PANTHER" id="PTHR23003">
    <property type="entry name" value="RNA RECOGNITION MOTIF RRM DOMAIN CONTAINING PROTEIN"/>
    <property type="match status" value="1"/>
</dbReference>
<feature type="compositionally biased region" description="Basic residues" evidence="3">
    <location>
        <begin position="350"/>
        <end position="365"/>
    </location>
</feature>